<accession>A0A519BDH5</accession>
<dbReference type="Proteomes" id="UP000320813">
    <property type="component" value="Unassembled WGS sequence"/>
</dbReference>
<dbReference type="PANTHER" id="PTHR33445:SF1">
    <property type="entry name" value="ATP SYNTHASE SUBUNIT B"/>
    <property type="match status" value="1"/>
</dbReference>
<evidence type="ECO:0000256" key="2">
    <source>
        <dbReference type="ARBA" id="ARBA00022448"/>
    </source>
</evidence>
<dbReference type="AlphaFoldDB" id="A0A519BDH5"/>
<dbReference type="GO" id="GO:0005886">
    <property type="term" value="C:plasma membrane"/>
    <property type="evidence" value="ECO:0007669"/>
    <property type="project" value="UniProtKB-SubCell"/>
</dbReference>
<keyword evidence="3 12" id="KW-0138">CF(0)</keyword>
<comment type="function">
    <text evidence="10 12">F(1)F(0) ATP synthase produces ATP from ADP in the presence of a proton or sodium gradient. F-type ATPases consist of two structural domains, F(1) containing the extramembraneous catalytic core and F(0) containing the membrane proton channel, linked together by a central stalk and a peripheral stalk. During catalysis, ATP synthesis in the catalytic domain of F(1) is coupled via a rotary mechanism of the central stalk subunits to proton translocation.</text>
</comment>
<dbReference type="GO" id="GO:0046961">
    <property type="term" value="F:proton-transporting ATPase activity, rotational mechanism"/>
    <property type="evidence" value="ECO:0007669"/>
    <property type="project" value="TreeGrafter"/>
</dbReference>
<dbReference type="InterPro" id="IPR050059">
    <property type="entry name" value="ATP_synthase_B_chain"/>
</dbReference>
<comment type="subcellular location">
    <subcellularLocation>
        <location evidence="12">Cell membrane</location>
        <topology evidence="12">Single-pass membrane protein</topology>
    </subcellularLocation>
    <subcellularLocation>
        <location evidence="11">Endomembrane system</location>
        <topology evidence="11">Single-pass membrane protein</topology>
    </subcellularLocation>
</comment>
<reference evidence="15 16" key="1">
    <citation type="submission" date="2019-01" db="EMBL/GenBank/DDBJ databases">
        <title>Insights into ecological role of a new deltaproteobacterial order Candidatus Sinidesulfobacterales (Sva0485) by metagenomics and metatranscriptomics.</title>
        <authorList>
            <person name="Tan S."/>
            <person name="Liu J."/>
            <person name="Fang Y."/>
            <person name="Hedlund B.P."/>
            <person name="Lian Z.H."/>
            <person name="Huang L.Y."/>
            <person name="Li J.T."/>
            <person name="Huang L.N."/>
            <person name="Li W.J."/>
            <person name="Jiang H.C."/>
            <person name="Dong H.L."/>
            <person name="Shu W.S."/>
        </authorList>
    </citation>
    <scope>NUCLEOTIDE SEQUENCE [LARGE SCALE GENOMIC DNA]</scope>
    <source>
        <strain evidence="15">AP3</strain>
    </source>
</reference>
<evidence type="ECO:0000256" key="4">
    <source>
        <dbReference type="ARBA" id="ARBA00022692"/>
    </source>
</evidence>
<evidence type="ECO:0000256" key="10">
    <source>
        <dbReference type="ARBA" id="ARBA00025198"/>
    </source>
</evidence>
<gene>
    <name evidence="12" type="primary">atpF</name>
    <name evidence="15" type="ORF">EVJ47_03345</name>
</gene>
<dbReference type="InterPro" id="IPR002146">
    <property type="entry name" value="ATP_synth_b/b'su_bac/chlpt"/>
</dbReference>
<keyword evidence="14" id="KW-0175">Coiled coil</keyword>
<evidence type="ECO:0000256" key="6">
    <source>
        <dbReference type="ARBA" id="ARBA00022989"/>
    </source>
</evidence>
<dbReference type="PANTHER" id="PTHR33445">
    <property type="entry name" value="ATP SYNTHASE SUBUNIT B', CHLOROPLASTIC"/>
    <property type="match status" value="1"/>
</dbReference>
<evidence type="ECO:0000256" key="5">
    <source>
        <dbReference type="ARBA" id="ARBA00022781"/>
    </source>
</evidence>
<dbReference type="Pfam" id="PF00430">
    <property type="entry name" value="ATP-synt_B"/>
    <property type="match status" value="1"/>
</dbReference>
<evidence type="ECO:0000256" key="11">
    <source>
        <dbReference type="ARBA" id="ARBA00037847"/>
    </source>
</evidence>
<keyword evidence="7 12" id="KW-0406">Ion transport</keyword>
<keyword evidence="6 12" id="KW-1133">Transmembrane helix</keyword>
<dbReference type="GO" id="GO:0046933">
    <property type="term" value="F:proton-transporting ATP synthase activity, rotational mechanism"/>
    <property type="evidence" value="ECO:0007669"/>
    <property type="project" value="UniProtKB-UniRule"/>
</dbReference>
<comment type="function">
    <text evidence="12">Component of the F(0) channel, it forms part of the peripheral stalk, linking F(1) to F(0).</text>
</comment>
<evidence type="ECO:0000313" key="16">
    <source>
        <dbReference type="Proteomes" id="UP000320813"/>
    </source>
</evidence>
<keyword evidence="12" id="KW-1003">Cell membrane</keyword>
<keyword evidence="2 12" id="KW-0813">Transport</keyword>
<evidence type="ECO:0000256" key="9">
    <source>
        <dbReference type="ARBA" id="ARBA00023310"/>
    </source>
</evidence>
<evidence type="ECO:0000256" key="8">
    <source>
        <dbReference type="ARBA" id="ARBA00023136"/>
    </source>
</evidence>
<organism evidence="15 16">
    <name type="scientific">Candidatus Acidulodesulfobacterium ferriphilum</name>
    <dbReference type="NCBI Taxonomy" id="2597223"/>
    <lineage>
        <taxon>Bacteria</taxon>
        <taxon>Deltaproteobacteria</taxon>
        <taxon>Candidatus Acidulodesulfobacterales</taxon>
        <taxon>Candidatus Acidulodesulfobacterium</taxon>
    </lineage>
</organism>
<evidence type="ECO:0000256" key="14">
    <source>
        <dbReference type="SAM" id="Coils"/>
    </source>
</evidence>
<evidence type="ECO:0000256" key="3">
    <source>
        <dbReference type="ARBA" id="ARBA00022547"/>
    </source>
</evidence>
<keyword evidence="4 12" id="KW-0812">Transmembrane</keyword>
<keyword evidence="5 12" id="KW-0375">Hydrogen ion transport</keyword>
<dbReference type="EMBL" id="SGBD01000001">
    <property type="protein sequence ID" value="RZD15320.1"/>
    <property type="molecule type" value="Genomic_DNA"/>
</dbReference>
<feature type="coiled-coil region" evidence="14">
    <location>
        <begin position="40"/>
        <end position="81"/>
    </location>
</feature>
<dbReference type="HAMAP" id="MF_01398">
    <property type="entry name" value="ATP_synth_b_bprime"/>
    <property type="match status" value="1"/>
</dbReference>
<keyword evidence="8 12" id="KW-0472">Membrane</keyword>
<feature type="transmembrane region" description="Helical" evidence="12">
    <location>
        <begin position="6"/>
        <end position="25"/>
    </location>
</feature>
<evidence type="ECO:0000256" key="1">
    <source>
        <dbReference type="ARBA" id="ARBA00005513"/>
    </source>
</evidence>
<sequence length="158" mass="18567">MELFWRIFDTALLLAGLAYIFIRYINPFFDKRKKDINLSIEKAIEAEKRAEELYKDAQNRLKEVKKEIEEIKKEAVKEAEVEKIRIIEDAKASAEKILGNYLTLAKSEIDKQKRELYQEALDMSFKIAKDITNRELTEEVLDKVNDNILKLNDEAIIK</sequence>
<evidence type="ECO:0000256" key="13">
    <source>
        <dbReference type="RuleBase" id="RU003848"/>
    </source>
</evidence>
<evidence type="ECO:0000313" key="15">
    <source>
        <dbReference type="EMBL" id="RZD15320.1"/>
    </source>
</evidence>
<name>A0A519BDH5_9DELT</name>
<comment type="similarity">
    <text evidence="1 12 13">Belongs to the ATPase B chain family.</text>
</comment>
<protein>
    <recommendedName>
        <fullName evidence="12">ATP synthase subunit b</fullName>
    </recommendedName>
    <alternativeName>
        <fullName evidence="12">ATP synthase F(0) sector subunit b</fullName>
    </alternativeName>
    <alternativeName>
        <fullName evidence="12">ATPase subunit I</fullName>
    </alternativeName>
    <alternativeName>
        <fullName evidence="12">F-type ATPase subunit b</fullName>
        <shortName evidence="12">F-ATPase subunit b</shortName>
    </alternativeName>
</protein>
<dbReference type="GO" id="GO:0012505">
    <property type="term" value="C:endomembrane system"/>
    <property type="evidence" value="ECO:0007669"/>
    <property type="project" value="UniProtKB-SubCell"/>
</dbReference>
<evidence type="ECO:0000256" key="7">
    <source>
        <dbReference type="ARBA" id="ARBA00023065"/>
    </source>
</evidence>
<proteinExistence type="inferred from homology"/>
<evidence type="ECO:0000256" key="12">
    <source>
        <dbReference type="HAMAP-Rule" id="MF_01398"/>
    </source>
</evidence>
<comment type="subunit">
    <text evidence="12">F-type ATPases have 2 components, F(1) - the catalytic core - and F(0) - the membrane proton channel. F(1) has five subunits: alpha(3), beta(3), gamma(1), delta(1), epsilon(1). F(0) has three main subunits: a(1), b(2) and c(10-14). The alpha and beta chains form an alternating ring which encloses part of the gamma chain. F(1) is attached to F(0) by a central stalk formed by the gamma and epsilon chains, while a peripheral stalk is formed by the delta and b chains.</text>
</comment>
<keyword evidence="9 12" id="KW-0066">ATP synthesis</keyword>
<dbReference type="GO" id="GO:0045259">
    <property type="term" value="C:proton-transporting ATP synthase complex"/>
    <property type="evidence" value="ECO:0007669"/>
    <property type="project" value="UniProtKB-KW"/>
</dbReference>
<comment type="caution">
    <text evidence="15">The sequence shown here is derived from an EMBL/GenBank/DDBJ whole genome shotgun (WGS) entry which is preliminary data.</text>
</comment>
<dbReference type="CDD" id="cd06503">
    <property type="entry name" value="ATP-synt_Fo_b"/>
    <property type="match status" value="1"/>
</dbReference>